<gene>
    <name evidence="1" type="ORF">DERYTH_LOCUS6942</name>
</gene>
<accession>A0A9N9G776</accession>
<evidence type="ECO:0000313" key="1">
    <source>
        <dbReference type="EMBL" id="CAG8586295.1"/>
    </source>
</evidence>
<dbReference type="Proteomes" id="UP000789405">
    <property type="component" value="Unassembled WGS sequence"/>
</dbReference>
<keyword evidence="2" id="KW-1185">Reference proteome</keyword>
<sequence>MDIILKHELEINDSFSQEFRSNPAAKRQKTVQYLELENKLLKFHKTGYSSSKKIYRLGQIIKHREDASVDDPVVAATISKLKELLEKYDLKNIYNINKTELFY</sequence>
<comment type="caution">
    <text evidence="1">The sequence shown here is derived from an EMBL/GenBank/DDBJ whole genome shotgun (WGS) entry which is preliminary data.</text>
</comment>
<evidence type="ECO:0000313" key="2">
    <source>
        <dbReference type="Proteomes" id="UP000789405"/>
    </source>
</evidence>
<name>A0A9N9G776_9GLOM</name>
<organism evidence="1 2">
    <name type="scientific">Dentiscutata erythropus</name>
    <dbReference type="NCBI Taxonomy" id="1348616"/>
    <lineage>
        <taxon>Eukaryota</taxon>
        <taxon>Fungi</taxon>
        <taxon>Fungi incertae sedis</taxon>
        <taxon>Mucoromycota</taxon>
        <taxon>Glomeromycotina</taxon>
        <taxon>Glomeromycetes</taxon>
        <taxon>Diversisporales</taxon>
        <taxon>Gigasporaceae</taxon>
        <taxon>Dentiscutata</taxon>
    </lineage>
</organism>
<reference evidence="1" key="1">
    <citation type="submission" date="2021-06" db="EMBL/GenBank/DDBJ databases">
        <authorList>
            <person name="Kallberg Y."/>
            <person name="Tangrot J."/>
            <person name="Rosling A."/>
        </authorList>
    </citation>
    <scope>NUCLEOTIDE SEQUENCE</scope>
    <source>
        <strain evidence="1">MA453B</strain>
    </source>
</reference>
<protein>
    <submittedName>
        <fullName evidence="1">1377_t:CDS:1</fullName>
    </submittedName>
</protein>
<dbReference type="EMBL" id="CAJVPY010003251">
    <property type="protein sequence ID" value="CAG8586295.1"/>
    <property type="molecule type" value="Genomic_DNA"/>
</dbReference>
<dbReference type="AlphaFoldDB" id="A0A9N9G776"/>
<proteinExistence type="predicted"/>